<dbReference type="Proteomes" id="UP001491310">
    <property type="component" value="Unassembled WGS sequence"/>
</dbReference>
<keyword evidence="5 9" id="KW-0378">Hydrolase</keyword>
<evidence type="ECO:0000313" key="12">
    <source>
        <dbReference type="EMBL" id="KAK9918098.1"/>
    </source>
</evidence>
<protein>
    <recommendedName>
        <fullName evidence="3">protein-serine/threonine phosphatase</fullName>
        <ecNumber evidence="3">3.1.3.16</ecNumber>
    </recommendedName>
</protein>
<dbReference type="PROSITE" id="PS01032">
    <property type="entry name" value="PPM_1"/>
    <property type="match status" value="1"/>
</dbReference>
<feature type="region of interest" description="Disordered" evidence="10">
    <location>
        <begin position="465"/>
        <end position="558"/>
    </location>
</feature>
<proteinExistence type="inferred from homology"/>
<evidence type="ECO:0000259" key="11">
    <source>
        <dbReference type="PROSITE" id="PS51746"/>
    </source>
</evidence>
<evidence type="ECO:0000256" key="3">
    <source>
        <dbReference type="ARBA" id="ARBA00013081"/>
    </source>
</evidence>
<gene>
    <name evidence="12" type="ORF">WJX75_001295</name>
</gene>
<dbReference type="InterPro" id="IPR036457">
    <property type="entry name" value="PPM-type-like_dom_sf"/>
</dbReference>
<dbReference type="SMART" id="SM00331">
    <property type="entry name" value="PP2C_SIG"/>
    <property type="match status" value="1"/>
</dbReference>
<evidence type="ECO:0000256" key="5">
    <source>
        <dbReference type="ARBA" id="ARBA00022801"/>
    </source>
</evidence>
<evidence type="ECO:0000256" key="1">
    <source>
        <dbReference type="ARBA" id="ARBA00001936"/>
    </source>
</evidence>
<dbReference type="InterPro" id="IPR001932">
    <property type="entry name" value="PPM-type_phosphatase-like_dom"/>
</dbReference>
<dbReference type="CDD" id="cd00143">
    <property type="entry name" value="PP2Cc"/>
    <property type="match status" value="1"/>
</dbReference>
<dbReference type="InterPro" id="IPR015655">
    <property type="entry name" value="PP2C"/>
</dbReference>
<feature type="compositionally biased region" description="Low complexity" evidence="10">
    <location>
        <begin position="517"/>
        <end position="526"/>
    </location>
</feature>
<keyword evidence="13" id="KW-1185">Reference proteome</keyword>
<evidence type="ECO:0000256" key="7">
    <source>
        <dbReference type="ARBA" id="ARBA00022912"/>
    </source>
</evidence>
<keyword evidence="6" id="KW-0460">Magnesium</keyword>
<keyword evidence="7 9" id="KW-0904">Protein phosphatase</keyword>
<dbReference type="PROSITE" id="PS51746">
    <property type="entry name" value="PPM_2"/>
    <property type="match status" value="1"/>
</dbReference>
<reference evidence="12 13" key="1">
    <citation type="journal article" date="2024" name="Nat. Commun.">
        <title>Phylogenomics reveals the evolutionary origins of lichenization in chlorophyte algae.</title>
        <authorList>
            <person name="Puginier C."/>
            <person name="Libourel C."/>
            <person name="Otte J."/>
            <person name="Skaloud P."/>
            <person name="Haon M."/>
            <person name="Grisel S."/>
            <person name="Petersen M."/>
            <person name="Berrin J.G."/>
            <person name="Delaux P.M."/>
            <person name="Dal Grande F."/>
            <person name="Keller J."/>
        </authorList>
    </citation>
    <scope>NUCLEOTIDE SEQUENCE [LARGE SCALE GENOMIC DNA]</scope>
    <source>
        <strain evidence="12 13">SAG 216-7</strain>
    </source>
</reference>
<feature type="domain" description="PPM-type phosphatase" evidence="11">
    <location>
        <begin position="12"/>
        <end position="325"/>
    </location>
</feature>
<dbReference type="EMBL" id="JALJOT010000001">
    <property type="protein sequence ID" value="KAK9918098.1"/>
    <property type="molecule type" value="Genomic_DNA"/>
</dbReference>
<dbReference type="EC" id="3.1.3.16" evidence="3"/>
<dbReference type="SMART" id="SM00332">
    <property type="entry name" value="PP2Cc"/>
    <property type="match status" value="1"/>
</dbReference>
<name>A0ABR2Z2C8_9CHLO</name>
<sequence>MASIYTAKQAPIRGPYVKQAFAKSLYKGEDAWLQQRDVSVPASGGNASVDIFGVFDGHGGKQAAVYASKHMMSAVLSALDQHIGKDDEDTCENGMCIPTKHAPDAVVEVSAEEQLADCDVVKPEERALWRAQDAIVEAMPHALSDAFQKVEADFFEHTKVSGSTATVAALTGWEVVIANVGDSCAYLDTGGEVVLVSGNHRLDDNKVERARCVEAGREVVSSCLEGRPVGPLRVWPGGLAMSRTLGDHEAGAVVTAEPEVRQVTLPIGGGRLVLASDGLWDAVNPKTAMHHVRAMPASKAATELVQLALKSKGLRDDITVLVIDALPSEELRTPPALQRRNRQPIIARSAGAGSMSGEELMEAMSGGLTDQVTVLKPLEQSSHDAHWRRNVWERRLAAVQTTYGALLPAPSLTYSDMSTTIALSDAAMASSYEVASMMADETGDSSPNAASGDYLLFGSFDDVQEEDEWETVPTKSKGRKHGAEPDANMSAPPAKESRGADGLSSEGSGPLPPATEGGRAALQRGPGRPRGPPRERDGRRGRGHARGSAAARQQRMGE</sequence>
<evidence type="ECO:0000256" key="9">
    <source>
        <dbReference type="RuleBase" id="RU003465"/>
    </source>
</evidence>
<evidence type="ECO:0000313" key="13">
    <source>
        <dbReference type="Proteomes" id="UP001491310"/>
    </source>
</evidence>
<evidence type="ECO:0000256" key="8">
    <source>
        <dbReference type="ARBA" id="ARBA00023211"/>
    </source>
</evidence>
<dbReference type="Pfam" id="PF00481">
    <property type="entry name" value="PP2C"/>
    <property type="match status" value="1"/>
</dbReference>
<comment type="similarity">
    <text evidence="9">Belongs to the PP2C family.</text>
</comment>
<feature type="compositionally biased region" description="Low complexity" evidence="10">
    <location>
        <begin position="546"/>
        <end position="558"/>
    </location>
</feature>
<accession>A0ABR2Z2C8</accession>
<organism evidence="12 13">
    <name type="scientific">Coccomyxa subellipsoidea</name>
    <dbReference type="NCBI Taxonomy" id="248742"/>
    <lineage>
        <taxon>Eukaryota</taxon>
        <taxon>Viridiplantae</taxon>
        <taxon>Chlorophyta</taxon>
        <taxon>core chlorophytes</taxon>
        <taxon>Trebouxiophyceae</taxon>
        <taxon>Trebouxiophyceae incertae sedis</taxon>
        <taxon>Coccomyxaceae</taxon>
        <taxon>Coccomyxa</taxon>
    </lineage>
</organism>
<comment type="cofactor">
    <cofactor evidence="2">
        <name>Mg(2+)</name>
        <dbReference type="ChEBI" id="CHEBI:18420"/>
    </cofactor>
</comment>
<evidence type="ECO:0000256" key="4">
    <source>
        <dbReference type="ARBA" id="ARBA00022723"/>
    </source>
</evidence>
<evidence type="ECO:0000256" key="2">
    <source>
        <dbReference type="ARBA" id="ARBA00001946"/>
    </source>
</evidence>
<keyword evidence="4" id="KW-0479">Metal-binding</keyword>
<comment type="caution">
    <text evidence="12">The sequence shown here is derived from an EMBL/GenBank/DDBJ whole genome shotgun (WGS) entry which is preliminary data.</text>
</comment>
<keyword evidence="8" id="KW-0464">Manganese</keyword>
<comment type="cofactor">
    <cofactor evidence="1">
        <name>Mn(2+)</name>
        <dbReference type="ChEBI" id="CHEBI:29035"/>
    </cofactor>
</comment>
<evidence type="ECO:0000256" key="10">
    <source>
        <dbReference type="SAM" id="MobiDB-lite"/>
    </source>
</evidence>
<dbReference type="InterPro" id="IPR000222">
    <property type="entry name" value="PP2C_BS"/>
</dbReference>
<dbReference type="Gene3D" id="3.60.40.10">
    <property type="entry name" value="PPM-type phosphatase domain"/>
    <property type="match status" value="1"/>
</dbReference>
<dbReference type="SUPFAM" id="SSF81606">
    <property type="entry name" value="PP2C-like"/>
    <property type="match status" value="1"/>
</dbReference>
<evidence type="ECO:0000256" key="6">
    <source>
        <dbReference type="ARBA" id="ARBA00022842"/>
    </source>
</evidence>
<dbReference type="PANTHER" id="PTHR47992">
    <property type="entry name" value="PROTEIN PHOSPHATASE"/>
    <property type="match status" value="1"/>
</dbReference>